<sequence length="253" mass="27529">MEGADNQDDVLEWEALYRPPAFAEPRHGTPQSGPRYMERHSGAKCHLVGVFRALRVTCSSRPRCCPRLFVLGLLILATVVGNVFVIAAILLERHLRSAANQLILSLAVADLLVACLVMPLGAVYEVAQRWTLGPELCDMWTSASLCALPPLLGWKDPDWDRRVSEDLRCVVSQDVGYQIFATASSFYVPVLVILILYWRIYQTARVRIRRRRGATARGGVGPPPVPAGGALVAAGGSGGIAVLLSRIGAPLTY</sequence>
<feature type="transmembrane region" description="Helical" evidence="10">
    <location>
        <begin position="177"/>
        <end position="201"/>
    </location>
</feature>
<reference evidence="12 13" key="1">
    <citation type="submission" date="2020-04" db="EMBL/GenBank/DDBJ databases">
        <authorList>
            <person name="Wallbank WR R."/>
            <person name="Pardo Diaz C."/>
            <person name="Kozak K."/>
            <person name="Martin S."/>
            <person name="Jiggins C."/>
            <person name="Moest M."/>
            <person name="Warren A I."/>
            <person name="Byers J.R.P. K."/>
            <person name="Montejo-Kovacevich G."/>
            <person name="Yen C E."/>
        </authorList>
    </citation>
    <scope>NUCLEOTIDE SEQUENCE [LARGE SCALE GENOMIC DNA]</scope>
</reference>
<dbReference type="Pfam" id="PF00001">
    <property type="entry name" value="7tm_1"/>
    <property type="match status" value="1"/>
</dbReference>
<keyword evidence="13" id="KW-1185">Reference proteome</keyword>
<comment type="caution">
    <text evidence="12">The sequence shown here is derived from an EMBL/GenBank/DDBJ whole genome shotgun (WGS) entry which is preliminary data.</text>
</comment>
<dbReference type="PANTHER" id="PTHR24248:SF200">
    <property type="entry name" value="5-HYDROXYTRYPTAMINE RECEPTOR 1B-LIKE ISOFORM X1"/>
    <property type="match status" value="1"/>
</dbReference>
<keyword evidence="8" id="KW-0675">Receptor</keyword>
<name>A0A8S1BMM9_ARCPL</name>
<feature type="domain" description="G-protein coupled receptors family 1 profile" evidence="11">
    <location>
        <begin position="81"/>
        <end position="137"/>
    </location>
</feature>
<evidence type="ECO:0000256" key="10">
    <source>
        <dbReference type="SAM" id="Phobius"/>
    </source>
</evidence>
<keyword evidence="9" id="KW-0807">Transducer</keyword>
<evidence type="ECO:0000256" key="4">
    <source>
        <dbReference type="ARBA" id="ARBA00022692"/>
    </source>
</evidence>
<feature type="transmembrane region" description="Helical" evidence="10">
    <location>
        <begin position="68"/>
        <end position="91"/>
    </location>
</feature>
<dbReference type="InterPro" id="IPR017452">
    <property type="entry name" value="GPCR_Rhodpsn_7TM"/>
</dbReference>
<comment type="subcellular location">
    <subcellularLocation>
        <location evidence="1">Cell membrane</location>
        <topology evidence="1">Multi-pass membrane protein</topology>
    </subcellularLocation>
</comment>
<dbReference type="InterPro" id="IPR000276">
    <property type="entry name" value="GPCR_Rhodpsn"/>
</dbReference>
<evidence type="ECO:0000256" key="7">
    <source>
        <dbReference type="ARBA" id="ARBA00023136"/>
    </source>
</evidence>
<evidence type="ECO:0000259" key="11">
    <source>
        <dbReference type="PROSITE" id="PS50262"/>
    </source>
</evidence>
<dbReference type="GO" id="GO:0005886">
    <property type="term" value="C:plasma membrane"/>
    <property type="evidence" value="ECO:0007669"/>
    <property type="project" value="UniProtKB-SubCell"/>
</dbReference>
<dbReference type="PANTHER" id="PTHR24248">
    <property type="entry name" value="ADRENERGIC RECEPTOR-RELATED G-PROTEIN COUPLED RECEPTOR"/>
    <property type="match status" value="1"/>
</dbReference>
<evidence type="ECO:0000256" key="8">
    <source>
        <dbReference type="ARBA" id="ARBA00023170"/>
    </source>
</evidence>
<dbReference type="AlphaFoldDB" id="A0A8S1BMM9"/>
<gene>
    <name evidence="12" type="ORF">APLA_LOCUS17593</name>
</gene>
<evidence type="ECO:0000256" key="5">
    <source>
        <dbReference type="ARBA" id="ARBA00022989"/>
    </source>
</evidence>
<keyword evidence="5 10" id="KW-1133">Transmembrane helix</keyword>
<protein>
    <recommendedName>
        <fullName evidence="11">G-protein coupled receptors family 1 profile domain-containing protein</fullName>
    </recommendedName>
</protein>
<dbReference type="GO" id="GO:0004930">
    <property type="term" value="F:G protein-coupled receptor activity"/>
    <property type="evidence" value="ECO:0007669"/>
    <property type="project" value="UniProtKB-KW"/>
</dbReference>
<evidence type="ECO:0000256" key="2">
    <source>
        <dbReference type="ARBA" id="ARBA00010663"/>
    </source>
</evidence>
<evidence type="ECO:0000256" key="9">
    <source>
        <dbReference type="ARBA" id="ARBA00023224"/>
    </source>
</evidence>
<keyword evidence="7 10" id="KW-0472">Membrane</keyword>
<dbReference type="GO" id="GO:0071880">
    <property type="term" value="P:adenylate cyclase-activating adrenergic receptor signaling pathway"/>
    <property type="evidence" value="ECO:0007669"/>
    <property type="project" value="TreeGrafter"/>
</dbReference>
<dbReference type="PROSITE" id="PS50262">
    <property type="entry name" value="G_PROTEIN_RECEP_F1_2"/>
    <property type="match status" value="1"/>
</dbReference>
<dbReference type="Gene3D" id="1.20.1070.10">
    <property type="entry name" value="Rhodopsin 7-helix transmembrane proteins"/>
    <property type="match status" value="2"/>
</dbReference>
<evidence type="ECO:0000256" key="1">
    <source>
        <dbReference type="ARBA" id="ARBA00004651"/>
    </source>
</evidence>
<feature type="transmembrane region" description="Helical" evidence="10">
    <location>
        <begin position="103"/>
        <end position="124"/>
    </location>
</feature>
<dbReference type="GO" id="GO:0043410">
    <property type="term" value="P:positive regulation of MAPK cascade"/>
    <property type="evidence" value="ECO:0007669"/>
    <property type="project" value="TreeGrafter"/>
</dbReference>
<dbReference type="PRINTS" id="PR00237">
    <property type="entry name" value="GPCRRHODOPSN"/>
</dbReference>
<dbReference type="SUPFAM" id="SSF81321">
    <property type="entry name" value="Family A G protein-coupled receptor-like"/>
    <property type="match status" value="1"/>
</dbReference>
<dbReference type="Proteomes" id="UP000494106">
    <property type="component" value="Unassembled WGS sequence"/>
</dbReference>
<keyword evidence="3" id="KW-1003">Cell membrane</keyword>
<dbReference type="OrthoDB" id="10034726at2759"/>
<proteinExistence type="inferred from homology"/>
<accession>A0A8S1BMM9</accession>
<comment type="similarity">
    <text evidence="2">Belongs to the G-protein coupled receptor 1 family.</text>
</comment>
<organism evidence="12 13">
    <name type="scientific">Arctia plantaginis</name>
    <name type="common">Wood tiger moth</name>
    <name type="synonym">Phalaena plantaginis</name>
    <dbReference type="NCBI Taxonomy" id="874455"/>
    <lineage>
        <taxon>Eukaryota</taxon>
        <taxon>Metazoa</taxon>
        <taxon>Ecdysozoa</taxon>
        <taxon>Arthropoda</taxon>
        <taxon>Hexapoda</taxon>
        <taxon>Insecta</taxon>
        <taxon>Pterygota</taxon>
        <taxon>Neoptera</taxon>
        <taxon>Endopterygota</taxon>
        <taxon>Lepidoptera</taxon>
        <taxon>Glossata</taxon>
        <taxon>Ditrysia</taxon>
        <taxon>Noctuoidea</taxon>
        <taxon>Erebidae</taxon>
        <taxon>Arctiinae</taxon>
        <taxon>Arctia</taxon>
    </lineage>
</organism>
<evidence type="ECO:0000256" key="3">
    <source>
        <dbReference type="ARBA" id="ARBA00022475"/>
    </source>
</evidence>
<evidence type="ECO:0000313" key="12">
    <source>
        <dbReference type="EMBL" id="CAB3260949.1"/>
    </source>
</evidence>
<evidence type="ECO:0000256" key="6">
    <source>
        <dbReference type="ARBA" id="ARBA00023040"/>
    </source>
</evidence>
<keyword evidence="6" id="KW-0297">G-protein coupled receptor</keyword>
<dbReference type="EMBL" id="CADEBC010000844">
    <property type="protein sequence ID" value="CAB3260949.1"/>
    <property type="molecule type" value="Genomic_DNA"/>
</dbReference>
<evidence type="ECO:0000313" key="13">
    <source>
        <dbReference type="Proteomes" id="UP000494106"/>
    </source>
</evidence>
<keyword evidence="4 10" id="KW-0812">Transmembrane</keyword>